<keyword evidence="3" id="KW-1185">Reference proteome</keyword>
<proteinExistence type="predicted"/>
<dbReference type="InterPro" id="IPR041137">
    <property type="entry name" value="ZIP4_N"/>
</dbReference>
<name>A0A087TVY5_STEMI</name>
<dbReference type="Pfam" id="PF18292">
    <property type="entry name" value="ZIP4_domain"/>
    <property type="match status" value="1"/>
</dbReference>
<sequence length="114" mass="12924">MMRLFGPGPPDFVNISDMKTCVQDLVDNVTNRLRCTEHGLLQSDCVKCLKTDSILHLLNIDPGSKSISRQNVEDLAILFAHHVMYFESLCTSQPVGCGDFHICQEELFEYMTTR</sequence>
<reference evidence="2 3" key="1">
    <citation type="submission" date="2013-11" db="EMBL/GenBank/DDBJ databases">
        <title>Genome sequencing of Stegodyphus mimosarum.</title>
        <authorList>
            <person name="Bechsgaard J."/>
        </authorList>
    </citation>
    <scope>NUCLEOTIDE SEQUENCE [LARGE SCALE GENOMIC DNA]</scope>
</reference>
<dbReference type="Proteomes" id="UP000054359">
    <property type="component" value="Unassembled WGS sequence"/>
</dbReference>
<accession>A0A087TVY5</accession>
<dbReference type="AlphaFoldDB" id="A0A087TVY5"/>
<protein>
    <recommendedName>
        <fullName evidence="1">Zinc transporter ZIP4 N-terminal domain-containing protein</fullName>
    </recommendedName>
</protein>
<dbReference type="EMBL" id="KK117004">
    <property type="protein sequence ID" value="KFM69274.1"/>
    <property type="molecule type" value="Genomic_DNA"/>
</dbReference>
<evidence type="ECO:0000259" key="1">
    <source>
        <dbReference type="Pfam" id="PF18292"/>
    </source>
</evidence>
<organism evidence="2 3">
    <name type="scientific">Stegodyphus mimosarum</name>
    <name type="common">African social velvet spider</name>
    <dbReference type="NCBI Taxonomy" id="407821"/>
    <lineage>
        <taxon>Eukaryota</taxon>
        <taxon>Metazoa</taxon>
        <taxon>Ecdysozoa</taxon>
        <taxon>Arthropoda</taxon>
        <taxon>Chelicerata</taxon>
        <taxon>Arachnida</taxon>
        <taxon>Araneae</taxon>
        <taxon>Araneomorphae</taxon>
        <taxon>Entelegynae</taxon>
        <taxon>Eresoidea</taxon>
        <taxon>Eresidae</taxon>
        <taxon>Stegodyphus</taxon>
    </lineage>
</organism>
<feature type="domain" description="Zinc transporter ZIP4 N-terminal" evidence="1">
    <location>
        <begin position="25"/>
        <end position="93"/>
    </location>
</feature>
<feature type="non-terminal residue" evidence="2">
    <location>
        <position position="114"/>
    </location>
</feature>
<gene>
    <name evidence="2" type="ORF">X975_22226</name>
</gene>
<evidence type="ECO:0000313" key="2">
    <source>
        <dbReference type="EMBL" id="KFM69274.1"/>
    </source>
</evidence>
<dbReference type="OrthoDB" id="6432746at2759"/>
<evidence type="ECO:0000313" key="3">
    <source>
        <dbReference type="Proteomes" id="UP000054359"/>
    </source>
</evidence>